<protein>
    <submittedName>
        <fullName evidence="2">Uncharacterized protein</fullName>
    </submittedName>
</protein>
<keyword evidence="3" id="KW-1185">Reference proteome</keyword>
<dbReference type="EMBL" id="JAGSPC010000001">
    <property type="protein sequence ID" value="MBV7258558.1"/>
    <property type="molecule type" value="Genomic_DNA"/>
</dbReference>
<evidence type="ECO:0000313" key="3">
    <source>
        <dbReference type="Proteomes" id="UP001138681"/>
    </source>
</evidence>
<feature type="chain" id="PRO_5040985791" evidence="1">
    <location>
        <begin position="25"/>
        <end position="110"/>
    </location>
</feature>
<keyword evidence="1" id="KW-0732">Signal</keyword>
<dbReference type="PROSITE" id="PS51257">
    <property type="entry name" value="PROKAR_LIPOPROTEIN"/>
    <property type="match status" value="1"/>
</dbReference>
<reference evidence="2" key="1">
    <citation type="submission" date="2021-04" db="EMBL/GenBank/DDBJ databases">
        <authorList>
            <person name="Pira H."/>
            <person name="Risdian C."/>
            <person name="Wink J."/>
        </authorList>
    </citation>
    <scope>NUCLEOTIDE SEQUENCE</scope>
    <source>
        <strain evidence="2">WH158</strain>
    </source>
</reference>
<organism evidence="2 3">
    <name type="scientific">Erythrobacter crassostreae</name>
    <dbReference type="NCBI Taxonomy" id="2828328"/>
    <lineage>
        <taxon>Bacteria</taxon>
        <taxon>Pseudomonadati</taxon>
        <taxon>Pseudomonadota</taxon>
        <taxon>Alphaproteobacteria</taxon>
        <taxon>Sphingomonadales</taxon>
        <taxon>Erythrobacteraceae</taxon>
        <taxon>Erythrobacter/Porphyrobacter group</taxon>
        <taxon>Erythrobacter</taxon>
    </lineage>
</organism>
<accession>A0A9X1F3B4</accession>
<name>A0A9X1F3B4_9SPHN</name>
<proteinExistence type="predicted"/>
<gene>
    <name evidence="2" type="ORF">KCG46_03080</name>
</gene>
<feature type="signal peptide" evidence="1">
    <location>
        <begin position="1"/>
        <end position="24"/>
    </location>
</feature>
<dbReference type="RefSeq" id="WP_218403861.1">
    <property type="nucleotide sequence ID" value="NZ_JAGSPC010000001.1"/>
</dbReference>
<evidence type="ECO:0000313" key="2">
    <source>
        <dbReference type="EMBL" id="MBV7258558.1"/>
    </source>
</evidence>
<dbReference type="AlphaFoldDB" id="A0A9X1F3B4"/>
<sequence>MRALSFIMLAVAGVSLSGCLSTVADVVTAPVKVGSKAVDLATTSQSEADEKRGRDLRKREEELGKLERRYGKELRKCQDGSRKACGDAQETYRAMQELIPTIPVAPDSDD</sequence>
<dbReference type="Proteomes" id="UP001138681">
    <property type="component" value="Unassembled WGS sequence"/>
</dbReference>
<comment type="caution">
    <text evidence="2">The sequence shown here is derived from an EMBL/GenBank/DDBJ whole genome shotgun (WGS) entry which is preliminary data.</text>
</comment>
<evidence type="ECO:0000256" key="1">
    <source>
        <dbReference type="SAM" id="SignalP"/>
    </source>
</evidence>